<dbReference type="HOGENOM" id="CLU_3222483_0_0_11"/>
<proteinExistence type="predicted"/>
<dbReference type="EMBL" id="CP003219">
    <property type="protein sequence ID" value="AEW92982.1"/>
    <property type="molecule type" value="Genomic_DNA"/>
</dbReference>
<sequence>MHGGVGARGAAGGWAPALALGLAGVAQPFAASSRYRLENRVGTN</sequence>
<keyword evidence="2" id="KW-1185">Reference proteome</keyword>
<gene>
    <name evidence="1" type="ordered locus">SCATT_06110</name>
</gene>
<dbReference type="PATRIC" id="fig|1003195.29.peg.611"/>
<dbReference type="STRING" id="1003195.SCATT_06110"/>
<evidence type="ECO:0000313" key="2">
    <source>
        <dbReference type="Proteomes" id="UP000007842"/>
    </source>
</evidence>
<dbReference type="Proteomes" id="UP000007842">
    <property type="component" value="Chromosome"/>
</dbReference>
<organism evidence="1 2">
    <name type="scientific">Streptantibioticus cattleyicolor (strain ATCC 35852 / DSM 46488 / JCM 4925 / NBRC 14057 / NRRL 8057)</name>
    <name type="common">Streptomyces cattleya</name>
    <dbReference type="NCBI Taxonomy" id="1003195"/>
    <lineage>
        <taxon>Bacteria</taxon>
        <taxon>Bacillati</taxon>
        <taxon>Actinomycetota</taxon>
        <taxon>Actinomycetes</taxon>
        <taxon>Kitasatosporales</taxon>
        <taxon>Streptomycetaceae</taxon>
        <taxon>Streptantibioticus</taxon>
    </lineage>
</organism>
<protein>
    <submittedName>
        <fullName evidence="1">Uncharacterized protein</fullName>
    </submittedName>
</protein>
<reference evidence="2" key="1">
    <citation type="submission" date="2011-12" db="EMBL/GenBank/DDBJ databases">
        <title>Complete genome sequence of Streptomyces cattleya strain DSM 46488.</title>
        <authorList>
            <person name="Ou H.-Y."/>
            <person name="Li P."/>
            <person name="Zhao C."/>
            <person name="O'Hagan D."/>
            <person name="Deng Z."/>
        </authorList>
    </citation>
    <scope>NUCLEOTIDE SEQUENCE [LARGE SCALE GENOMIC DNA]</scope>
    <source>
        <strain evidence="2">ATCC 35852 / DSM 46488 / JCM 4925 / NBRC 14057 / NRRL 8057</strain>
    </source>
</reference>
<evidence type="ECO:0000313" key="1">
    <source>
        <dbReference type="EMBL" id="AEW92982.1"/>
    </source>
</evidence>
<name>G8WT99_STREN</name>
<dbReference type="AlphaFoldDB" id="G8WT99"/>
<dbReference type="KEGG" id="scy:SCATT_06110"/>
<accession>G8WT99</accession>